<feature type="repeat" description="PPR" evidence="2">
    <location>
        <begin position="624"/>
        <end position="658"/>
    </location>
</feature>
<reference evidence="4 5" key="1">
    <citation type="submission" date="2019-03" db="EMBL/GenBank/DDBJ databases">
        <title>Rhodosporidium diobovatum UCD-FST 08-225 genome sequencing, assembly, and annotation.</title>
        <authorList>
            <person name="Fakankun I.U."/>
            <person name="Fristensky B."/>
            <person name="Levin D.B."/>
        </authorList>
    </citation>
    <scope>NUCLEOTIDE SEQUENCE [LARGE SCALE GENOMIC DNA]</scope>
    <source>
        <strain evidence="4 5">UCD-FST 08-225</strain>
    </source>
</reference>
<evidence type="ECO:0000256" key="1">
    <source>
        <dbReference type="ARBA" id="ARBA00022737"/>
    </source>
</evidence>
<dbReference type="AlphaFoldDB" id="A0A5C5G0I8"/>
<feature type="repeat" description="PPR" evidence="2">
    <location>
        <begin position="227"/>
        <end position="261"/>
    </location>
</feature>
<dbReference type="Proteomes" id="UP000311382">
    <property type="component" value="Unassembled WGS sequence"/>
</dbReference>
<dbReference type="PANTHER" id="PTHR47942">
    <property type="entry name" value="TETRATRICOPEPTIDE REPEAT (TPR)-LIKE SUPERFAMILY PROTEIN-RELATED"/>
    <property type="match status" value="1"/>
</dbReference>
<evidence type="ECO:0008006" key="6">
    <source>
        <dbReference type="Google" id="ProtNLM"/>
    </source>
</evidence>
<feature type="repeat" description="PPR" evidence="2">
    <location>
        <begin position="192"/>
        <end position="226"/>
    </location>
</feature>
<evidence type="ECO:0000313" key="4">
    <source>
        <dbReference type="EMBL" id="TNY22066.1"/>
    </source>
</evidence>
<feature type="region of interest" description="Disordered" evidence="3">
    <location>
        <begin position="23"/>
        <end position="63"/>
    </location>
</feature>
<protein>
    <recommendedName>
        <fullName evidence="6">Proteophosphoglycan ppg4</fullName>
    </recommendedName>
</protein>
<organism evidence="4 5">
    <name type="scientific">Rhodotorula diobovata</name>
    <dbReference type="NCBI Taxonomy" id="5288"/>
    <lineage>
        <taxon>Eukaryota</taxon>
        <taxon>Fungi</taxon>
        <taxon>Dikarya</taxon>
        <taxon>Basidiomycota</taxon>
        <taxon>Pucciniomycotina</taxon>
        <taxon>Microbotryomycetes</taxon>
        <taxon>Sporidiobolales</taxon>
        <taxon>Sporidiobolaceae</taxon>
        <taxon>Rhodotorula</taxon>
    </lineage>
</organism>
<accession>A0A5C5G0I8</accession>
<evidence type="ECO:0000256" key="3">
    <source>
        <dbReference type="SAM" id="MobiDB-lite"/>
    </source>
</evidence>
<dbReference type="STRING" id="5288.A0A5C5G0I8"/>
<keyword evidence="5" id="KW-1185">Reference proteome</keyword>
<evidence type="ECO:0000256" key="2">
    <source>
        <dbReference type="PROSITE-ProRule" id="PRU00708"/>
    </source>
</evidence>
<comment type="caution">
    <text evidence="4">The sequence shown here is derived from an EMBL/GenBank/DDBJ whole genome shotgun (WGS) entry which is preliminary data.</text>
</comment>
<dbReference type="InterPro" id="IPR011990">
    <property type="entry name" value="TPR-like_helical_dom_sf"/>
</dbReference>
<dbReference type="NCBIfam" id="TIGR00756">
    <property type="entry name" value="PPR"/>
    <property type="match status" value="2"/>
</dbReference>
<sequence length="843" mass="91768">MVREPRPRFHRHLSPLTMRRAAAGALRSAVTPRRPPTHLPPAAPRLTLAASSRRPFSSSAPTPFFFRKPAKSADDLARELLQTRRDDRPDLLAKLYPSFLEAVQQHHSPSSSSHSRPPLSRGQFQDLMRFAASTGKSRLVLRMFDDAAARLGFTHTLQDHQILLMALSRVGRMNKAVEWLESMRDTHGLAPGPSEWNTVVQGYRRAKDLDGMRAVVDRMRSRGVEPNVVTYNTVIASLFEHGDLEGVRGTVADMRERGVEPDLWTEQTLLVGFLNAGELASARDAQRRVVRLVQGEGKKPAASVDTGALNGLIQFEAVEHGFDAAVALATEFRDQGLPLSPLTLNTLVQYGVGELRTADEGVALIDRLEDVVGLEADRRAWSTAIAALARRSDVPGESGLDEALRAYQLARDRSVQPDSSMVQPLLSALLLPPSASSASSSPEALSTAKELYDDLASSSRSFSTAPDASIYITLLRACADPLRPDLEWSRALIGDMKQRSVRLDGVSATWHIVALMRAAGSFEEAFAAYDEVRALDPSVLDRAAYNTVLAAFTSLSFPDSSSTTAAPAPLIMEFLSDMRTAGHPPNSTTYALLLTYYSRAASASPATIAHLHSLIKLDVHLDPDTPLFNALMGAYSRTGAYNAAYRIWDSMLLSSNAAAGSGEAGVDAKSVSTLLDTAAHDGSPAAQRRAERVWADLARGRIRAPGRGGAAAGPLRRTANNWDAWVEALGRWGRVEEAERVVFEEMAPGRVAREEPQHEDAVVASEGTVRALLKFAMREGPEAQRRVAQRVRDERPDLWPAVEKLALRKRWSTDEEKEARGYFSAATATATATATRGQGDSGN</sequence>
<keyword evidence="1" id="KW-0677">Repeat</keyword>
<dbReference type="PANTHER" id="PTHR47942:SF63">
    <property type="entry name" value="PENTATRICOPEPTIDE REPEAT-CONTAINING PROTEIN"/>
    <property type="match status" value="1"/>
</dbReference>
<name>A0A5C5G0I8_9BASI</name>
<dbReference type="Pfam" id="PF13041">
    <property type="entry name" value="PPR_2"/>
    <property type="match status" value="1"/>
</dbReference>
<dbReference type="InterPro" id="IPR051222">
    <property type="entry name" value="PPR/CCM1_RNA-binding"/>
</dbReference>
<dbReference type="EMBL" id="SOZI01000031">
    <property type="protein sequence ID" value="TNY22066.1"/>
    <property type="molecule type" value="Genomic_DNA"/>
</dbReference>
<dbReference type="InterPro" id="IPR002885">
    <property type="entry name" value="PPR_rpt"/>
</dbReference>
<feature type="compositionally biased region" description="Low complexity" evidence="3">
    <location>
        <begin position="44"/>
        <end position="63"/>
    </location>
</feature>
<proteinExistence type="predicted"/>
<evidence type="ECO:0000313" key="5">
    <source>
        <dbReference type="Proteomes" id="UP000311382"/>
    </source>
</evidence>
<dbReference type="PROSITE" id="PS51375">
    <property type="entry name" value="PPR"/>
    <property type="match status" value="3"/>
</dbReference>
<gene>
    <name evidence="4" type="ORF">DMC30DRAFT_170062</name>
</gene>
<dbReference type="Gene3D" id="1.25.40.10">
    <property type="entry name" value="Tetratricopeptide repeat domain"/>
    <property type="match status" value="4"/>
</dbReference>
<feature type="compositionally biased region" description="Pro residues" evidence="3">
    <location>
        <begin position="33"/>
        <end position="43"/>
    </location>
</feature>
<dbReference type="Pfam" id="PF01535">
    <property type="entry name" value="PPR"/>
    <property type="match status" value="3"/>
</dbReference>
<dbReference type="OrthoDB" id="185373at2759"/>